<dbReference type="PANTHER" id="PTHR46018">
    <property type="entry name" value="ZINC PHOSPHODIESTERASE ELAC PROTEIN 1"/>
    <property type="match status" value="1"/>
</dbReference>
<accession>A0A010YY44</accession>
<evidence type="ECO:0000313" key="2">
    <source>
        <dbReference type="EMBL" id="EXG80128.1"/>
    </source>
</evidence>
<dbReference type="AlphaFoldDB" id="A0A010YY44"/>
<keyword evidence="3" id="KW-1185">Reference proteome</keyword>
<dbReference type="Proteomes" id="UP000021053">
    <property type="component" value="Unassembled WGS sequence"/>
</dbReference>
<dbReference type="Gene3D" id="3.60.15.10">
    <property type="entry name" value="Ribonuclease Z/Hydroxyacylglutathione hydrolase-like"/>
    <property type="match status" value="1"/>
</dbReference>
<comment type="caution">
    <text evidence="2">The sequence shown here is derived from an EMBL/GenBank/DDBJ whole genome shotgun (WGS) entry which is preliminary data.</text>
</comment>
<dbReference type="CDD" id="cd07716">
    <property type="entry name" value="RNaseZ_short-form-like_MBL-fold"/>
    <property type="match status" value="1"/>
</dbReference>
<feature type="domain" description="Metallo-beta-lactamase" evidence="1">
    <location>
        <begin position="18"/>
        <end position="200"/>
    </location>
</feature>
<dbReference type="RefSeq" id="WP_035848919.1">
    <property type="nucleotide sequence ID" value="NZ_KK073874.1"/>
</dbReference>
<dbReference type="GO" id="GO:0042781">
    <property type="term" value="F:3'-tRNA processing endoribonuclease activity"/>
    <property type="evidence" value="ECO:0007669"/>
    <property type="project" value="TreeGrafter"/>
</dbReference>
<gene>
    <name evidence="2" type="ORF">CryarDRAFT_1193</name>
</gene>
<dbReference type="PANTHER" id="PTHR46018:SF4">
    <property type="entry name" value="METALLO-HYDROLASE YHFI-RELATED"/>
    <property type="match status" value="1"/>
</dbReference>
<dbReference type="HOGENOM" id="CLU_031317_3_0_11"/>
<dbReference type="InterPro" id="IPR001279">
    <property type="entry name" value="Metallo-B-lactamas"/>
</dbReference>
<protein>
    <submittedName>
        <fullName evidence="2">Metal-dependent hydrolase, beta-lactamase superfamily III</fullName>
    </submittedName>
</protein>
<keyword evidence="2" id="KW-0378">Hydrolase</keyword>
<dbReference type="OrthoDB" id="9800940at2"/>
<name>A0A010YY44_9ACTN</name>
<sequence>MKLSVLGCAGSFPGPDSPCSSYIVEADGFRLLLDFGNGAMGALQRHPAGLHGIDAIMLSHLHLDHMTDACVYMVVRRYDPDGKHPPLPLYGPAGAGERIASMYGPEEGVGGSVEDVYDVKTLQPGRFAVGPFTVEVARVNHPVETFGVRIEHGDTAMAYSADTGRTDALVKLARDVDLFLCEASYLEDKPHPPDLHLTGFEAGEYATQAHARRLVLTHFVKAWGDPEQSLEEARRSFAGPIDLAYAGAEYSI</sequence>
<evidence type="ECO:0000313" key="3">
    <source>
        <dbReference type="Proteomes" id="UP000021053"/>
    </source>
</evidence>
<dbReference type="Pfam" id="PF12706">
    <property type="entry name" value="Lactamase_B_2"/>
    <property type="match status" value="1"/>
</dbReference>
<evidence type="ECO:0000259" key="1">
    <source>
        <dbReference type="SMART" id="SM00849"/>
    </source>
</evidence>
<dbReference type="PATRIC" id="fig|927661.3.peg.1173"/>
<dbReference type="InterPro" id="IPR036866">
    <property type="entry name" value="RibonucZ/Hydroxyglut_hydro"/>
</dbReference>
<dbReference type="SMART" id="SM00849">
    <property type="entry name" value="Lactamase_B"/>
    <property type="match status" value="1"/>
</dbReference>
<dbReference type="EMBL" id="JFBT01000001">
    <property type="protein sequence ID" value="EXG80128.1"/>
    <property type="molecule type" value="Genomic_DNA"/>
</dbReference>
<dbReference type="SUPFAM" id="SSF56281">
    <property type="entry name" value="Metallo-hydrolase/oxidoreductase"/>
    <property type="match status" value="1"/>
</dbReference>
<organism evidence="2 3">
    <name type="scientific">Cryptosporangium arvum DSM 44712</name>
    <dbReference type="NCBI Taxonomy" id="927661"/>
    <lineage>
        <taxon>Bacteria</taxon>
        <taxon>Bacillati</taxon>
        <taxon>Actinomycetota</taxon>
        <taxon>Actinomycetes</taxon>
        <taxon>Cryptosporangiales</taxon>
        <taxon>Cryptosporangiaceae</taxon>
        <taxon>Cryptosporangium</taxon>
    </lineage>
</organism>
<reference evidence="2 3" key="1">
    <citation type="submission" date="2013-07" db="EMBL/GenBank/DDBJ databases">
        <authorList>
            <consortium name="DOE Joint Genome Institute"/>
            <person name="Eisen J."/>
            <person name="Huntemann M."/>
            <person name="Han J."/>
            <person name="Chen A."/>
            <person name="Kyrpides N."/>
            <person name="Mavromatis K."/>
            <person name="Markowitz V."/>
            <person name="Palaniappan K."/>
            <person name="Ivanova N."/>
            <person name="Schaumberg A."/>
            <person name="Pati A."/>
            <person name="Liolios K."/>
            <person name="Nordberg H.P."/>
            <person name="Cantor M.N."/>
            <person name="Hua S.X."/>
            <person name="Woyke T."/>
        </authorList>
    </citation>
    <scope>NUCLEOTIDE SEQUENCE [LARGE SCALE GENOMIC DNA]</scope>
    <source>
        <strain evidence="2 3">DSM 44712</strain>
    </source>
</reference>
<proteinExistence type="predicted"/>